<dbReference type="GO" id="GO:0008080">
    <property type="term" value="F:N-acetyltransferase activity"/>
    <property type="evidence" value="ECO:0007669"/>
    <property type="project" value="UniProtKB-ARBA"/>
</dbReference>
<dbReference type="PANTHER" id="PTHR10908">
    <property type="entry name" value="SEROTONIN N-ACETYLTRANSFERASE"/>
    <property type="match status" value="1"/>
</dbReference>
<dbReference type="InterPro" id="IPR051635">
    <property type="entry name" value="SNAT-like"/>
</dbReference>
<evidence type="ECO:0000313" key="4">
    <source>
        <dbReference type="EMBL" id="KAF7728448.1"/>
    </source>
</evidence>
<feature type="domain" description="N-acetyltransferase" evidence="3">
    <location>
        <begin position="7"/>
        <end position="169"/>
    </location>
</feature>
<dbReference type="InterPro" id="IPR016181">
    <property type="entry name" value="Acyl_CoA_acyltransferase"/>
</dbReference>
<dbReference type="Gene3D" id="3.40.630.30">
    <property type="match status" value="1"/>
</dbReference>
<dbReference type="CDD" id="cd04301">
    <property type="entry name" value="NAT_SF"/>
    <property type="match status" value="1"/>
</dbReference>
<dbReference type="InterPro" id="IPR000182">
    <property type="entry name" value="GNAT_dom"/>
</dbReference>
<evidence type="ECO:0000256" key="1">
    <source>
        <dbReference type="ARBA" id="ARBA00022679"/>
    </source>
</evidence>
<keyword evidence="5" id="KW-1185">Reference proteome</keyword>
<keyword evidence="2" id="KW-0012">Acyltransferase</keyword>
<dbReference type="PANTHER" id="PTHR10908:SF0">
    <property type="entry name" value="SEROTONIN N-ACETYLTRANSFERASE"/>
    <property type="match status" value="1"/>
</dbReference>
<comment type="caution">
    <text evidence="4">The sequence shown here is derived from an EMBL/GenBank/DDBJ whole genome shotgun (WGS) entry which is preliminary data.</text>
</comment>
<dbReference type="Pfam" id="PF13673">
    <property type="entry name" value="Acetyltransf_10"/>
    <property type="match status" value="1"/>
</dbReference>
<name>A0A8H7BZ00_9FUNG</name>
<proteinExistence type="predicted"/>
<dbReference type="PROSITE" id="PS51186">
    <property type="entry name" value="GNAT"/>
    <property type="match status" value="1"/>
</dbReference>
<dbReference type="Proteomes" id="UP000605846">
    <property type="component" value="Unassembled WGS sequence"/>
</dbReference>
<gene>
    <name evidence="4" type="ORF">EC973_006128</name>
</gene>
<accession>A0A8H7BZ00</accession>
<evidence type="ECO:0000256" key="2">
    <source>
        <dbReference type="ARBA" id="ARBA00023315"/>
    </source>
</evidence>
<organism evidence="4 5">
    <name type="scientific">Apophysomyces ossiformis</name>
    <dbReference type="NCBI Taxonomy" id="679940"/>
    <lineage>
        <taxon>Eukaryota</taxon>
        <taxon>Fungi</taxon>
        <taxon>Fungi incertae sedis</taxon>
        <taxon>Mucoromycota</taxon>
        <taxon>Mucoromycotina</taxon>
        <taxon>Mucoromycetes</taxon>
        <taxon>Mucorales</taxon>
        <taxon>Mucorineae</taxon>
        <taxon>Mucoraceae</taxon>
        <taxon>Apophysomyces</taxon>
    </lineage>
</organism>
<dbReference type="SUPFAM" id="SSF55729">
    <property type="entry name" value="Acyl-CoA N-acyltransferases (Nat)"/>
    <property type="match status" value="1"/>
</dbReference>
<dbReference type="AlphaFoldDB" id="A0A8H7BZ00"/>
<reference evidence="4" key="1">
    <citation type="submission" date="2020-01" db="EMBL/GenBank/DDBJ databases">
        <title>Genome Sequencing of Three Apophysomyces-Like Fungal Strains Confirms a Novel Fungal Genus in the Mucoromycota with divergent Burkholderia-like Endosymbiotic Bacteria.</title>
        <authorList>
            <person name="Stajich J.E."/>
            <person name="Macias A.M."/>
            <person name="Carter-House D."/>
            <person name="Lovett B."/>
            <person name="Kasson L.R."/>
            <person name="Berry K."/>
            <person name="Grigoriev I."/>
            <person name="Chang Y."/>
            <person name="Spatafora J."/>
            <person name="Kasson M.T."/>
        </authorList>
    </citation>
    <scope>NUCLEOTIDE SEQUENCE</scope>
    <source>
        <strain evidence="4">NRRL A-21654</strain>
    </source>
</reference>
<dbReference type="EMBL" id="JABAYA010000037">
    <property type="protein sequence ID" value="KAF7728448.1"/>
    <property type="molecule type" value="Genomic_DNA"/>
</dbReference>
<dbReference type="OrthoDB" id="30840at2759"/>
<evidence type="ECO:0000313" key="5">
    <source>
        <dbReference type="Proteomes" id="UP000605846"/>
    </source>
</evidence>
<sequence length="169" mass="18753">MANANELEFAPVSLEDLDIIAALEAISFHPDEAASKEQLAKRIGYATQEDDALMAVARYHGQLVGYIATTLTNASLVTDESMSSHEPGGQTVCLHGVCIAPEYRGRGWAVALMRYWIQQLKRKNKYKRIALLSRPQLTGLYETVGFRTLGKSQVVHGPEPWYDCILDLS</sequence>
<evidence type="ECO:0000259" key="3">
    <source>
        <dbReference type="PROSITE" id="PS51186"/>
    </source>
</evidence>
<protein>
    <recommendedName>
        <fullName evidence="3">N-acetyltransferase domain-containing protein</fullName>
    </recommendedName>
</protein>
<keyword evidence="1" id="KW-0808">Transferase</keyword>